<sequence>MSFFLSFFYRHLFWSPPKPTTSFKGKTVIVTGANTGLGKEATRWLVTLGAQVIMAVRNVNKGEAAARDIRSNTSCAPDALKVWQLDMSSYASVIAFAERAKTELPRLDALLANAGLHTEEWRVTEGNEEHITTNVVSTALISCLLYPKLQQTAVQYKSDAHLSITSSDLYYAADFKERLAPEGQLFATLNDEKKSNMADRYNVSKLLEIYIIREIAAATPYDSHRVIVNCVPPGFCHSELTRERETFGIKLLKTVLARPTEVGARTLVHAISAAPASHGQYIEDGVKIRQTLRHTQGEEGADIQRRFWVELKQILESIRPGVTSFK</sequence>
<dbReference type="Proteomes" id="UP001172386">
    <property type="component" value="Unassembled WGS sequence"/>
</dbReference>
<comment type="caution">
    <text evidence="1">The sequence shown here is derived from an EMBL/GenBank/DDBJ whole genome shotgun (WGS) entry which is preliminary data.</text>
</comment>
<evidence type="ECO:0000313" key="2">
    <source>
        <dbReference type="Proteomes" id="UP001172386"/>
    </source>
</evidence>
<accession>A0ACC3AHV5</accession>
<protein>
    <submittedName>
        <fullName evidence="1">Uncharacterized protein</fullName>
    </submittedName>
</protein>
<dbReference type="EMBL" id="JAPDRQ010000015">
    <property type="protein sequence ID" value="KAJ9662443.1"/>
    <property type="molecule type" value="Genomic_DNA"/>
</dbReference>
<gene>
    <name evidence="1" type="ORF">H2198_001332</name>
</gene>
<evidence type="ECO:0000313" key="1">
    <source>
        <dbReference type="EMBL" id="KAJ9662443.1"/>
    </source>
</evidence>
<proteinExistence type="predicted"/>
<name>A0ACC3AHV5_9EURO</name>
<keyword evidence="2" id="KW-1185">Reference proteome</keyword>
<organism evidence="1 2">
    <name type="scientific">Neophaeococcomyces mojaviensis</name>
    <dbReference type="NCBI Taxonomy" id="3383035"/>
    <lineage>
        <taxon>Eukaryota</taxon>
        <taxon>Fungi</taxon>
        <taxon>Dikarya</taxon>
        <taxon>Ascomycota</taxon>
        <taxon>Pezizomycotina</taxon>
        <taxon>Eurotiomycetes</taxon>
        <taxon>Chaetothyriomycetidae</taxon>
        <taxon>Chaetothyriales</taxon>
        <taxon>Chaetothyriales incertae sedis</taxon>
        <taxon>Neophaeococcomyces</taxon>
    </lineage>
</organism>
<reference evidence="1" key="1">
    <citation type="submission" date="2022-10" db="EMBL/GenBank/DDBJ databases">
        <title>Culturing micro-colonial fungi from biological soil crusts in the Mojave desert and describing Neophaeococcomyces mojavensis, and introducing the new genera and species Taxawa tesnikishii.</title>
        <authorList>
            <person name="Kurbessoian T."/>
            <person name="Stajich J.E."/>
        </authorList>
    </citation>
    <scope>NUCLEOTIDE SEQUENCE</scope>
    <source>
        <strain evidence="1">JES_112</strain>
    </source>
</reference>